<dbReference type="RefSeq" id="WP_156985746.1">
    <property type="nucleotide sequence ID" value="NZ_BJYM01000010.1"/>
</dbReference>
<keyword evidence="1" id="KW-0812">Transmembrane</keyword>
<accession>A0A511ZK20</accession>
<evidence type="ECO:0000313" key="2">
    <source>
        <dbReference type="EMBL" id="GEN87794.1"/>
    </source>
</evidence>
<organism evidence="2 3">
    <name type="scientific">Oceanobacillus sojae</name>
    <dbReference type="NCBI Taxonomy" id="582851"/>
    <lineage>
        <taxon>Bacteria</taxon>
        <taxon>Bacillati</taxon>
        <taxon>Bacillota</taxon>
        <taxon>Bacilli</taxon>
        <taxon>Bacillales</taxon>
        <taxon>Bacillaceae</taxon>
        <taxon>Oceanobacillus</taxon>
    </lineage>
</organism>
<keyword evidence="1" id="KW-1133">Transmembrane helix</keyword>
<dbReference type="Proteomes" id="UP000321558">
    <property type="component" value="Unassembled WGS sequence"/>
</dbReference>
<dbReference type="EMBL" id="BJYM01000010">
    <property type="protein sequence ID" value="GEN87794.1"/>
    <property type="molecule type" value="Genomic_DNA"/>
</dbReference>
<gene>
    <name evidence="2" type="ORF">OSO01_25330</name>
</gene>
<dbReference type="AlphaFoldDB" id="A0A511ZK20"/>
<keyword evidence="3" id="KW-1185">Reference proteome</keyword>
<sequence>MTFIGLLFYIIAIAIFILKLKIVLTGEVVEGKIIGYVRGAKGHQGIVGYNYRLLLE</sequence>
<name>A0A511ZK20_9BACI</name>
<keyword evidence="1" id="KW-0472">Membrane</keyword>
<reference evidence="2 3" key="1">
    <citation type="submission" date="2019-07" db="EMBL/GenBank/DDBJ databases">
        <title>Whole genome shotgun sequence of Oceanobacillus sojae NBRC 105379.</title>
        <authorList>
            <person name="Hosoyama A."/>
            <person name="Uohara A."/>
            <person name="Ohji S."/>
            <person name="Ichikawa N."/>
        </authorList>
    </citation>
    <scope>NUCLEOTIDE SEQUENCE [LARGE SCALE GENOMIC DNA]</scope>
    <source>
        <strain evidence="2 3">NBRC 105379</strain>
    </source>
</reference>
<evidence type="ECO:0000256" key="1">
    <source>
        <dbReference type="SAM" id="Phobius"/>
    </source>
</evidence>
<feature type="transmembrane region" description="Helical" evidence="1">
    <location>
        <begin position="6"/>
        <end position="24"/>
    </location>
</feature>
<proteinExistence type="predicted"/>
<comment type="caution">
    <text evidence="2">The sequence shown here is derived from an EMBL/GenBank/DDBJ whole genome shotgun (WGS) entry which is preliminary data.</text>
</comment>
<evidence type="ECO:0000313" key="3">
    <source>
        <dbReference type="Proteomes" id="UP000321558"/>
    </source>
</evidence>
<protein>
    <submittedName>
        <fullName evidence="2">Uncharacterized protein</fullName>
    </submittedName>
</protein>